<comment type="subcellular location">
    <subcellularLocation>
        <location evidence="1">Cell membrane</location>
        <topology evidence="1">Multi-pass membrane protein</topology>
    </subcellularLocation>
</comment>
<feature type="transmembrane region" description="Helical" evidence="8">
    <location>
        <begin position="295"/>
        <end position="316"/>
    </location>
</feature>
<accession>A0A9D2HAP4</accession>
<evidence type="ECO:0000256" key="6">
    <source>
        <dbReference type="ARBA" id="ARBA00022989"/>
    </source>
</evidence>
<evidence type="ECO:0000256" key="7">
    <source>
        <dbReference type="ARBA" id="ARBA00023136"/>
    </source>
</evidence>
<comment type="caution">
    <text evidence="9">The sequence shown here is derived from an EMBL/GenBank/DDBJ whole genome shotgun (WGS) entry which is preliminary data.</text>
</comment>
<feature type="transmembrane region" description="Helical" evidence="8">
    <location>
        <begin position="263"/>
        <end position="283"/>
    </location>
</feature>
<evidence type="ECO:0000256" key="2">
    <source>
        <dbReference type="ARBA" id="ARBA00010145"/>
    </source>
</evidence>
<reference evidence="9" key="1">
    <citation type="journal article" date="2021" name="PeerJ">
        <title>Extensive microbial diversity within the chicken gut microbiome revealed by metagenomics and culture.</title>
        <authorList>
            <person name="Gilroy R."/>
            <person name="Ravi A."/>
            <person name="Getino M."/>
            <person name="Pursley I."/>
            <person name="Horton D.L."/>
            <person name="Alikhan N.F."/>
            <person name="Baker D."/>
            <person name="Gharbi K."/>
            <person name="Hall N."/>
            <person name="Watson M."/>
            <person name="Adriaenssens E.M."/>
            <person name="Foster-Nyarko E."/>
            <person name="Jarju S."/>
            <person name="Secka A."/>
            <person name="Antonio M."/>
            <person name="Oren A."/>
            <person name="Chaudhuri R.R."/>
            <person name="La Ragione R."/>
            <person name="Hildebrand F."/>
            <person name="Pallen M.J."/>
        </authorList>
    </citation>
    <scope>NUCLEOTIDE SEQUENCE</scope>
    <source>
        <strain evidence="9">CHK186-16707</strain>
    </source>
</reference>
<proteinExistence type="inferred from homology"/>
<keyword evidence="7 8" id="KW-0472">Membrane</keyword>
<protein>
    <submittedName>
        <fullName evidence="9">AEC family transporter</fullName>
    </submittedName>
</protein>
<evidence type="ECO:0000256" key="8">
    <source>
        <dbReference type="SAM" id="Phobius"/>
    </source>
</evidence>
<feature type="transmembrane region" description="Helical" evidence="8">
    <location>
        <begin position="201"/>
        <end position="220"/>
    </location>
</feature>
<name>A0A9D2HAP4_9BACT</name>
<keyword evidence="5 8" id="KW-0812">Transmembrane</keyword>
<dbReference type="Gene3D" id="1.20.1530.20">
    <property type="match status" value="1"/>
</dbReference>
<keyword evidence="4" id="KW-1003">Cell membrane</keyword>
<dbReference type="InterPro" id="IPR004776">
    <property type="entry name" value="Mem_transp_PIN-like"/>
</dbReference>
<dbReference type="PANTHER" id="PTHR36838:SF3">
    <property type="entry name" value="TRANSPORTER AUXIN EFFLUX CARRIER EC FAMILY"/>
    <property type="match status" value="1"/>
</dbReference>
<evidence type="ECO:0000256" key="3">
    <source>
        <dbReference type="ARBA" id="ARBA00022448"/>
    </source>
</evidence>
<organism evidence="9 10">
    <name type="scientific">Candidatus Mailhella merdigallinarum</name>
    <dbReference type="NCBI Taxonomy" id="2838658"/>
    <lineage>
        <taxon>Bacteria</taxon>
        <taxon>Pseudomonadati</taxon>
        <taxon>Thermodesulfobacteriota</taxon>
        <taxon>Desulfovibrionia</taxon>
        <taxon>Desulfovibrionales</taxon>
        <taxon>Desulfovibrionaceae</taxon>
        <taxon>Mailhella</taxon>
    </lineage>
</organism>
<dbReference type="PANTHER" id="PTHR36838">
    <property type="entry name" value="AUXIN EFFLUX CARRIER FAMILY PROTEIN"/>
    <property type="match status" value="1"/>
</dbReference>
<feature type="transmembrane region" description="Helical" evidence="8">
    <location>
        <begin position="65"/>
        <end position="84"/>
    </location>
</feature>
<feature type="transmembrane region" description="Helical" evidence="8">
    <location>
        <begin position="33"/>
        <end position="53"/>
    </location>
</feature>
<dbReference type="GO" id="GO:0055085">
    <property type="term" value="P:transmembrane transport"/>
    <property type="evidence" value="ECO:0007669"/>
    <property type="project" value="InterPro"/>
</dbReference>
<dbReference type="InterPro" id="IPR038770">
    <property type="entry name" value="Na+/solute_symporter_sf"/>
</dbReference>
<dbReference type="Pfam" id="PF03547">
    <property type="entry name" value="Mem_trans"/>
    <property type="match status" value="1"/>
</dbReference>
<feature type="transmembrane region" description="Helical" evidence="8">
    <location>
        <begin position="6"/>
        <end position="21"/>
    </location>
</feature>
<evidence type="ECO:0000256" key="1">
    <source>
        <dbReference type="ARBA" id="ARBA00004651"/>
    </source>
</evidence>
<keyword evidence="3" id="KW-0813">Transport</keyword>
<feature type="transmembrane region" description="Helical" evidence="8">
    <location>
        <begin position="240"/>
        <end position="257"/>
    </location>
</feature>
<keyword evidence="6 8" id="KW-1133">Transmembrane helix</keyword>
<comment type="similarity">
    <text evidence="2">Belongs to the auxin efflux carrier (TC 2.A.69) family.</text>
</comment>
<evidence type="ECO:0000256" key="5">
    <source>
        <dbReference type="ARBA" id="ARBA00022692"/>
    </source>
</evidence>
<evidence type="ECO:0000313" key="9">
    <source>
        <dbReference type="EMBL" id="HJA07678.1"/>
    </source>
</evidence>
<sequence>MFAILSLLAPVFALLFIGILVERFRLVPPGGAATLNMLVFNLAMPCLIFSSMAVSDPADLARGGYVGGTLAGMFVCCALAHGLVSRGFRSRHAEASIMGVLASFPNTAFMGLPIMISLFPDNHDAVLAATISTVFCLPLLLIGMFVQEWCRNAEGLSRRRLLRKVARTMGRNPILLATLAGAVVCVARLPVPEGVLTVCRSLAATATPCALVALGMVLSIQMTSSVRGESHLSWQIPVDLIKLILQPLLTLFALSGLGVSGEWLAMGVILAGMPTGSVAYVLSETYGVAARDASRVILVDTALSVLTIPLMVFLLQRAGIMAGGGL</sequence>
<dbReference type="EMBL" id="DXAN01000002">
    <property type="protein sequence ID" value="HJA07678.1"/>
    <property type="molecule type" value="Genomic_DNA"/>
</dbReference>
<reference evidence="9" key="2">
    <citation type="submission" date="2021-04" db="EMBL/GenBank/DDBJ databases">
        <authorList>
            <person name="Gilroy R."/>
        </authorList>
    </citation>
    <scope>NUCLEOTIDE SEQUENCE</scope>
    <source>
        <strain evidence="9">CHK186-16707</strain>
    </source>
</reference>
<gene>
    <name evidence="9" type="ORF">H9962_00585</name>
</gene>
<dbReference type="GO" id="GO:0005886">
    <property type="term" value="C:plasma membrane"/>
    <property type="evidence" value="ECO:0007669"/>
    <property type="project" value="UniProtKB-SubCell"/>
</dbReference>
<feature type="transmembrane region" description="Helical" evidence="8">
    <location>
        <begin position="168"/>
        <end position="189"/>
    </location>
</feature>
<dbReference type="AlphaFoldDB" id="A0A9D2HAP4"/>
<evidence type="ECO:0000256" key="4">
    <source>
        <dbReference type="ARBA" id="ARBA00022475"/>
    </source>
</evidence>
<evidence type="ECO:0000313" key="10">
    <source>
        <dbReference type="Proteomes" id="UP000824225"/>
    </source>
</evidence>
<feature type="transmembrane region" description="Helical" evidence="8">
    <location>
        <begin position="96"/>
        <end position="119"/>
    </location>
</feature>
<feature type="transmembrane region" description="Helical" evidence="8">
    <location>
        <begin position="125"/>
        <end position="147"/>
    </location>
</feature>
<dbReference type="Proteomes" id="UP000824225">
    <property type="component" value="Unassembled WGS sequence"/>
</dbReference>